<evidence type="ECO:0000313" key="3">
    <source>
        <dbReference type="EMBL" id="AVO49832.1"/>
    </source>
</evidence>
<dbReference type="InterPro" id="IPR006311">
    <property type="entry name" value="TAT_signal"/>
</dbReference>
<dbReference type="CDD" id="cd07012">
    <property type="entry name" value="PBP2_Bug_TTT"/>
    <property type="match status" value="1"/>
</dbReference>
<dbReference type="InterPro" id="IPR042100">
    <property type="entry name" value="Bug_dom1"/>
</dbReference>
<organism evidence="3 4">
    <name type="scientific">Melaminivora suipulveris</name>
    <dbReference type="NCBI Taxonomy" id="2109913"/>
    <lineage>
        <taxon>Bacteria</taxon>
        <taxon>Pseudomonadati</taxon>
        <taxon>Pseudomonadota</taxon>
        <taxon>Betaproteobacteria</taxon>
        <taxon>Burkholderiales</taxon>
        <taxon>Comamonadaceae</taxon>
        <taxon>Melaminivora</taxon>
    </lineage>
</organism>
<sequence length="330" mass="35548">MNASHDATRRQWLTRNLGLAAAAAMPGWALAASESAYPNKPVRVIVPFAAGGTTDVVARLVLQKLGERLGQSFVVENKGGAGGSIGTDQVARATPDGYTLLLNTAGAQTLSPVIYKVGYEALASFEPITHICDVGFIVIARKDLPASNMKELITLARGPKPLSMSSGSSMINLMSEEFKRIIKAPETVNAQYKGTAPQMQAVVAGEVDFSLDSFAAVEMIRAGRVKALGVVMPQRAASFPDVPTLKEQGIEGMDFSSWAGLLAPKGTPKEAVTLLAREMDKVMQMEDVQAKLRSYNYVPRRTSPEEFGKMIAADNERWKRIVQETGFKVS</sequence>
<dbReference type="EMBL" id="CP027667">
    <property type="protein sequence ID" value="AVO49832.1"/>
    <property type="molecule type" value="Genomic_DNA"/>
</dbReference>
<dbReference type="Gene3D" id="3.40.190.150">
    <property type="entry name" value="Bordetella uptake gene, domain 1"/>
    <property type="match status" value="1"/>
</dbReference>
<feature type="chain" id="PRO_5015326166" evidence="2">
    <location>
        <begin position="32"/>
        <end position="330"/>
    </location>
</feature>
<name>A0A2R3QDI5_9BURK</name>
<dbReference type="RefSeq" id="WP_106684261.1">
    <property type="nucleotide sequence ID" value="NZ_CP027667.1"/>
</dbReference>
<dbReference type="Gene3D" id="3.40.190.10">
    <property type="entry name" value="Periplasmic binding protein-like II"/>
    <property type="match status" value="1"/>
</dbReference>
<dbReference type="KEGG" id="mela:C6568_11650"/>
<dbReference type="Pfam" id="PF03401">
    <property type="entry name" value="TctC"/>
    <property type="match status" value="1"/>
</dbReference>
<dbReference type="PROSITE" id="PS51318">
    <property type="entry name" value="TAT"/>
    <property type="match status" value="1"/>
</dbReference>
<gene>
    <name evidence="3" type="ORF">C6568_11650</name>
</gene>
<dbReference type="InterPro" id="IPR005064">
    <property type="entry name" value="BUG"/>
</dbReference>
<reference evidence="3 4" key="1">
    <citation type="submission" date="2018-03" db="EMBL/GenBank/DDBJ databases">
        <title>Genome sequencing of Melaminivora sp.</title>
        <authorList>
            <person name="Kim S.-J."/>
            <person name="Heo J."/>
            <person name="Ahn J.-H."/>
            <person name="Kwon S.-W."/>
        </authorList>
    </citation>
    <scope>NUCLEOTIDE SEQUENCE [LARGE SCALE GENOMIC DNA]</scope>
    <source>
        <strain evidence="3 4">SC2-9</strain>
    </source>
</reference>
<evidence type="ECO:0000313" key="4">
    <source>
        <dbReference type="Proteomes" id="UP000237925"/>
    </source>
</evidence>
<dbReference type="OrthoDB" id="8678477at2"/>
<keyword evidence="2" id="KW-0732">Signal</keyword>
<comment type="similarity">
    <text evidence="1">Belongs to the UPF0065 (bug) family.</text>
</comment>
<accession>A0A2R3QDI5</accession>
<dbReference type="PANTHER" id="PTHR42928">
    <property type="entry name" value="TRICARBOXYLATE-BINDING PROTEIN"/>
    <property type="match status" value="1"/>
</dbReference>
<dbReference type="SUPFAM" id="SSF53850">
    <property type="entry name" value="Periplasmic binding protein-like II"/>
    <property type="match status" value="1"/>
</dbReference>
<evidence type="ECO:0000256" key="2">
    <source>
        <dbReference type="SAM" id="SignalP"/>
    </source>
</evidence>
<dbReference type="Proteomes" id="UP000237925">
    <property type="component" value="Chromosome"/>
</dbReference>
<dbReference type="PIRSF" id="PIRSF017082">
    <property type="entry name" value="YflP"/>
    <property type="match status" value="1"/>
</dbReference>
<evidence type="ECO:0000256" key="1">
    <source>
        <dbReference type="ARBA" id="ARBA00006987"/>
    </source>
</evidence>
<dbReference type="AlphaFoldDB" id="A0A2R3QDI5"/>
<keyword evidence="4" id="KW-1185">Reference proteome</keyword>
<feature type="signal peptide" evidence="2">
    <location>
        <begin position="1"/>
        <end position="31"/>
    </location>
</feature>
<proteinExistence type="inferred from homology"/>
<dbReference type="PANTHER" id="PTHR42928:SF5">
    <property type="entry name" value="BLR1237 PROTEIN"/>
    <property type="match status" value="1"/>
</dbReference>
<protein>
    <submittedName>
        <fullName evidence="3">Tripartite tricarboxylate transporter substrate binding protein</fullName>
    </submittedName>
</protein>